<dbReference type="OrthoDB" id="2016285at2759"/>
<keyword evidence="1" id="KW-0732">Signal</keyword>
<comment type="caution">
    <text evidence="2">The sequence shown here is derived from an EMBL/GenBank/DDBJ whole genome shotgun (WGS) entry which is preliminary data.</text>
</comment>
<evidence type="ECO:0000313" key="2">
    <source>
        <dbReference type="EMBL" id="TMW63688.1"/>
    </source>
</evidence>
<dbReference type="Gene3D" id="3.40.50.150">
    <property type="entry name" value="Vaccinia Virus protein VP39"/>
    <property type="match status" value="1"/>
</dbReference>
<dbReference type="SUPFAM" id="SSF53335">
    <property type="entry name" value="S-adenosyl-L-methionine-dependent methyltransferases"/>
    <property type="match status" value="1"/>
</dbReference>
<keyword evidence="3" id="KW-1185">Reference proteome</keyword>
<evidence type="ECO:0000256" key="1">
    <source>
        <dbReference type="SAM" id="SignalP"/>
    </source>
</evidence>
<dbReference type="Proteomes" id="UP000794436">
    <property type="component" value="Unassembled WGS sequence"/>
</dbReference>
<gene>
    <name evidence="2" type="ORF">Poli38472_002629</name>
</gene>
<organism evidence="2 3">
    <name type="scientific">Pythium oligandrum</name>
    <name type="common">Mycoparasitic fungus</name>
    <dbReference type="NCBI Taxonomy" id="41045"/>
    <lineage>
        <taxon>Eukaryota</taxon>
        <taxon>Sar</taxon>
        <taxon>Stramenopiles</taxon>
        <taxon>Oomycota</taxon>
        <taxon>Peronosporomycetes</taxon>
        <taxon>Pythiales</taxon>
        <taxon>Pythiaceae</taxon>
        <taxon>Pythium</taxon>
    </lineage>
</organism>
<protein>
    <recommendedName>
        <fullName evidence="4">Spermidine synthase</fullName>
    </recommendedName>
</protein>
<sequence>MMMTRRGLSALLLLVATCLALLHAPAAHASEDKVLDVSMPPDYVIASRLKEDDSMVAVVRRSGAIFLLYDATIIGAEFDDPSLREQAAFPGFAIMQCVAYIDRTIERAIQIGLGIGTVPSFLRNQGIPTDVVEISDAVVRQAASYFQYERCDDDEPEECANGKTYVTDGLAFIENAPSTPLYDAFTIDVYTGWNPVAFFVREVLETVRDKWLTPRGVLVLNFVGYIQGEHSVVPKSIYRTLQSLYPHVKAFRELADEVIPDGTNIVFFASKEPFTFNVPTTGEYHDPPARTYYDAVRNFQNWEIFMDLKEESVEVEVSQGLAAEEVSFSSSSPAPVVDPRVQVLTGADHGQEVFQETHRITQEHMRKRVIEQFPDAMWKSLGVPLTKESEAVKAE</sequence>
<accession>A0A8K1FMI3</accession>
<reference evidence="2" key="1">
    <citation type="submission" date="2019-03" db="EMBL/GenBank/DDBJ databases">
        <title>Long read genome sequence of the mycoparasitic Pythium oligandrum ATCC 38472 isolated from sugarbeet rhizosphere.</title>
        <authorList>
            <person name="Gaulin E."/>
        </authorList>
    </citation>
    <scope>NUCLEOTIDE SEQUENCE</scope>
    <source>
        <strain evidence="2">ATCC 38472_TT</strain>
    </source>
</reference>
<evidence type="ECO:0000313" key="3">
    <source>
        <dbReference type="Proteomes" id="UP000794436"/>
    </source>
</evidence>
<dbReference type="AlphaFoldDB" id="A0A8K1FMI3"/>
<name>A0A8K1FMI3_PYTOL</name>
<evidence type="ECO:0008006" key="4">
    <source>
        <dbReference type="Google" id="ProtNLM"/>
    </source>
</evidence>
<feature type="chain" id="PRO_5035419388" description="Spermidine synthase" evidence="1">
    <location>
        <begin position="30"/>
        <end position="395"/>
    </location>
</feature>
<dbReference type="InterPro" id="IPR029063">
    <property type="entry name" value="SAM-dependent_MTases_sf"/>
</dbReference>
<proteinExistence type="predicted"/>
<feature type="signal peptide" evidence="1">
    <location>
        <begin position="1"/>
        <end position="29"/>
    </location>
</feature>
<dbReference type="EMBL" id="SPLM01000072">
    <property type="protein sequence ID" value="TMW63688.1"/>
    <property type="molecule type" value="Genomic_DNA"/>
</dbReference>